<dbReference type="PANTHER" id="PTHR43861:SF3">
    <property type="entry name" value="PUTATIVE (AFU_ORTHOLOGUE AFUA_2G14390)-RELATED"/>
    <property type="match status" value="1"/>
</dbReference>
<dbReference type="AlphaFoldDB" id="A0A1X7A936"/>
<dbReference type="InterPro" id="IPR029063">
    <property type="entry name" value="SAM-dependent_MTases_sf"/>
</dbReference>
<dbReference type="GO" id="GO:0008168">
    <property type="term" value="F:methyltransferase activity"/>
    <property type="evidence" value="ECO:0007669"/>
    <property type="project" value="UniProtKB-KW"/>
</dbReference>
<dbReference type="InterPro" id="IPR041698">
    <property type="entry name" value="Methyltransf_25"/>
</dbReference>
<accession>A0A1X7A936</accession>
<feature type="domain" description="Methyltransferase" evidence="2">
    <location>
        <begin position="61"/>
        <end position="105"/>
    </location>
</feature>
<sequence length="206" mass="22411">MSQNYLDKIYGVDDAEKQRDVYDQWAESYDSELEKANYLTPGRLVDALKSCVKEGDLTTPVLDFGCGTGISGEELANAGFKRLHGADVSEGMLKMAEAKGVYEKLVTLPFGNPDPGLVSRYRLVTAVGAISHGAAPASCLPAIVMALPSGGRLALSYNQQTLEDEEYMTTLDRTVNSSEAVLEFSEDGPHLEGLDTISRVMVIRRR</sequence>
<proteinExistence type="predicted"/>
<reference evidence="3 4" key="1">
    <citation type="submission" date="2017-03" db="EMBL/GenBank/DDBJ databases">
        <authorList>
            <person name="Afonso C.L."/>
            <person name="Miller P.J."/>
            <person name="Scott M.A."/>
            <person name="Spackman E."/>
            <person name="Goraichik I."/>
            <person name="Dimitrov K.M."/>
            <person name="Suarez D.L."/>
            <person name="Swayne D.E."/>
        </authorList>
    </citation>
    <scope>NUCLEOTIDE SEQUENCE [LARGE SCALE GENOMIC DNA]</scope>
    <source>
        <strain evidence="3 4">CECT 7751</strain>
    </source>
</reference>
<evidence type="ECO:0000313" key="3">
    <source>
        <dbReference type="EMBL" id="SLN73414.1"/>
    </source>
</evidence>
<evidence type="ECO:0000259" key="2">
    <source>
        <dbReference type="Pfam" id="PF13649"/>
    </source>
</evidence>
<dbReference type="OrthoDB" id="9807911at2"/>
<evidence type="ECO:0000256" key="1">
    <source>
        <dbReference type="ARBA" id="ARBA00022679"/>
    </source>
</evidence>
<keyword evidence="4" id="KW-1185">Reference proteome</keyword>
<dbReference type="RefSeq" id="WP_085890051.1">
    <property type="nucleotide sequence ID" value="NZ_FWFN01000010.1"/>
</dbReference>
<keyword evidence="3" id="KW-0489">Methyltransferase</keyword>
<protein>
    <submittedName>
        <fullName evidence="3">Bifunctional 3-demethylubiquinone-9 3-methyltransferase/ 2-octaprenyl-6-hydroxy phenol methylase</fullName>
    </submittedName>
</protein>
<dbReference type="CDD" id="cd02440">
    <property type="entry name" value="AdoMet_MTases"/>
    <property type="match status" value="1"/>
</dbReference>
<dbReference type="Proteomes" id="UP000193963">
    <property type="component" value="Unassembled WGS sequence"/>
</dbReference>
<dbReference type="GO" id="GO:0032259">
    <property type="term" value="P:methylation"/>
    <property type="evidence" value="ECO:0007669"/>
    <property type="project" value="UniProtKB-KW"/>
</dbReference>
<dbReference type="SUPFAM" id="SSF53335">
    <property type="entry name" value="S-adenosyl-L-methionine-dependent methyltransferases"/>
    <property type="match status" value="1"/>
</dbReference>
<dbReference type="Pfam" id="PF13649">
    <property type="entry name" value="Methyltransf_25"/>
    <property type="match status" value="1"/>
</dbReference>
<dbReference type="PANTHER" id="PTHR43861">
    <property type="entry name" value="TRANS-ACONITATE 2-METHYLTRANSFERASE-RELATED"/>
    <property type="match status" value="1"/>
</dbReference>
<evidence type="ECO:0000313" key="4">
    <source>
        <dbReference type="Proteomes" id="UP000193963"/>
    </source>
</evidence>
<keyword evidence="3" id="KW-0830">Ubiquinone</keyword>
<dbReference type="EMBL" id="FWFN01000010">
    <property type="protein sequence ID" value="SLN73414.1"/>
    <property type="molecule type" value="Genomic_DNA"/>
</dbReference>
<name>A0A1X7A936_9RHOB</name>
<keyword evidence="1 3" id="KW-0808">Transferase</keyword>
<dbReference type="Gene3D" id="3.40.50.150">
    <property type="entry name" value="Vaccinia Virus protein VP39"/>
    <property type="match status" value="1"/>
</dbReference>
<gene>
    <name evidence="3" type="ORF">PSM7751_04039</name>
</gene>
<organism evidence="3 4">
    <name type="scientific">Pseudooceanicola marinus</name>
    <dbReference type="NCBI Taxonomy" id="396013"/>
    <lineage>
        <taxon>Bacteria</taxon>
        <taxon>Pseudomonadati</taxon>
        <taxon>Pseudomonadota</taxon>
        <taxon>Alphaproteobacteria</taxon>
        <taxon>Rhodobacterales</taxon>
        <taxon>Paracoccaceae</taxon>
        <taxon>Pseudooceanicola</taxon>
    </lineage>
</organism>